<dbReference type="EMBL" id="MT144254">
    <property type="protein sequence ID" value="QJA51334.1"/>
    <property type="molecule type" value="Genomic_DNA"/>
</dbReference>
<evidence type="ECO:0000256" key="4">
    <source>
        <dbReference type="SAM" id="Coils"/>
    </source>
</evidence>
<evidence type="ECO:0000256" key="2">
    <source>
        <dbReference type="ARBA" id="ARBA00022670"/>
    </source>
</evidence>
<evidence type="ECO:0000313" key="7">
    <source>
        <dbReference type="EMBL" id="QJA76749.1"/>
    </source>
</evidence>
<dbReference type="EMBL" id="MT142241">
    <property type="protein sequence ID" value="QJA76749.1"/>
    <property type="molecule type" value="Genomic_DNA"/>
</dbReference>
<evidence type="ECO:0000256" key="3">
    <source>
        <dbReference type="ARBA" id="ARBA00022801"/>
    </source>
</evidence>
<keyword evidence="3" id="KW-0378">Hydrolase</keyword>
<evidence type="ECO:0000256" key="1">
    <source>
        <dbReference type="ARBA" id="ARBA00022612"/>
    </source>
</evidence>
<protein>
    <submittedName>
        <fullName evidence="6">Putative peptidase</fullName>
    </submittedName>
</protein>
<organism evidence="6">
    <name type="scientific">viral metagenome</name>
    <dbReference type="NCBI Taxonomy" id="1070528"/>
    <lineage>
        <taxon>unclassified sequences</taxon>
        <taxon>metagenomes</taxon>
        <taxon>organismal metagenomes</taxon>
    </lineage>
</organism>
<gene>
    <name evidence="8" type="ORF">MM171A00824_0005</name>
    <name evidence="9" type="ORF">MM171B00494_0023</name>
    <name evidence="7" type="ORF">MM415A01449_0006</name>
    <name evidence="6" type="ORF">TM448A02071_0007</name>
</gene>
<dbReference type="EMBL" id="MT143670">
    <property type="protein sequence ID" value="QJA99840.1"/>
    <property type="molecule type" value="Genomic_DNA"/>
</dbReference>
<dbReference type="EMBL" id="MT143871">
    <property type="protein sequence ID" value="QJB04087.1"/>
    <property type="molecule type" value="Genomic_DNA"/>
</dbReference>
<keyword evidence="4" id="KW-0175">Coiled coil</keyword>
<dbReference type="GO" id="GO:0006508">
    <property type="term" value="P:proteolysis"/>
    <property type="evidence" value="ECO:0007669"/>
    <property type="project" value="UniProtKB-KW"/>
</dbReference>
<keyword evidence="2" id="KW-0645">Protease</keyword>
<dbReference type="InterPro" id="IPR054613">
    <property type="entry name" value="Peptidase_S78_dom"/>
</dbReference>
<dbReference type="Pfam" id="PF04586">
    <property type="entry name" value="Peptidase_S78"/>
    <property type="match status" value="1"/>
</dbReference>
<evidence type="ECO:0000313" key="9">
    <source>
        <dbReference type="EMBL" id="QJB04087.1"/>
    </source>
</evidence>
<dbReference type="GO" id="GO:0008233">
    <property type="term" value="F:peptidase activity"/>
    <property type="evidence" value="ECO:0007669"/>
    <property type="project" value="UniProtKB-KW"/>
</dbReference>
<feature type="coiled-coil region" evidence="4">
    <location>
        <begin position="202"/>
        <end position="232"/>
    </location>
</feature>
<dbReference type="AlphaFoldDB" id="A0A6H1ZUT3"/>
<keyword evidence="1" id="KW-1188">Viral release from host cell</keyword>
<evidence type="ECO:0000313" key="8">
    <source>
        <dbReference type="EMBL" id="QJA99840.1"/>
    </source>
</evidence>
<name>A0A6H1ZUT3_9ZZZZ</name>
<evidence type="ECO:0000313" key="6">
    <source>
        <dbReference type="EMBL" id="QJA51334.1"/>
    </source>
</evidence>
<sequence length="277" mass="32149">MIPQYLIEAKDEIKWIETKSEKPEALKSERAIVHFISTIDLDRQRDIVIPKGMVDKDFDKSPSVWYNHNYTWNPNALPIAKSQWRRKKEEGILAKTEFAKTEFADDVYRLHEGGFMNTWSIGFRTVKDRVGIVEKDSVTFDEKRNITTYHKWELLEYSSAPIAANPNASDMAKDLLTMNFKSDVMVDIVKNVVLEIEIKSQLEQMQADIDGLQQIKELLKQLIEKTDSNEKEILQLTEFLNEQENKITKNISIELPVNKMTDDRIKTIVSRIVDGGR</sequence>
<accession>A0A6H1ZUT3</accession>
<evidence type="ECO:0000259" key="5">
    <source>
        <dbReference type="Pfam" id="PF04586"/>
    </source>
</evidence>
<proteinExistence type="predicted"/>
<reference evidence="6" key="1">
    <citation type="submission" date="2020-03" db="EMBL/GenBank/DDBJ databases">
        <title>The deep terrestrial virosphere.</title>
        <authorList>
            <person name="Holmfeldt K."/>
            <person name="Nilsson E."/>
            <person name="Simone D."/>
            <person name="Lopez-Fernandez M."/>
            <person name="Wu X."/>
            <person name="de Brujin I."/>
            <person name="Lundin D."/>
            <person name="Andersson A."/>
            <person name="Bertilsson S."/>
            <person name="Dopson M."/>
        </authorList>
    </citation>
    <scope>NUCLEOTIDE SEQUENCE</scope>
    <source>
        <strain evidence="8">MM171A00824</strain>
        <strain evidence="9">MM171B00494</strain>
        <strain evidence="7">MM415A01449</strain>
        <strain evidence="6">TM448A02071</strain>
    </source>
</reference>
<feature type="domain" description="Prohead serine protease" evidence="5">
    <location>
        <begin position="89"/>
        <end position="169"/>
    </location>
</feature>